<feature type="signal peptide" evidence="1">
    <location>
        <begin position="1"/>
        <end position="20"/>
    </location>
</feature>
<dbReference type="EMBL" id="JACIIV010000005">
    <property type="protein sequence ID" value="MBB6226613.1"/>
    <property type="molecule type" value="Genomic_DNA"/>
</dbReference>
<feature type="chain" id="PRO_5032359895" description="DUF1254 domain-containing protein" evidence="1">
    <location>
        <begin position="21"/>
        <end position="432"/>
    </location>
</feature>
<dbReference type="Gene3D" id="2.60.40.1610">
    <property type="entry name" value="Domain of unknown function DUF1254"/>
    <property type="match status" value="1"/>
</dbReference>
<dbReference type="RefSeq" id="WP_184195668.1">
    <property type="nucleotide sequence ID" value="NZ_JACIIV010000005.1"/>
</dbReference>
<feature type="domain" description="DUF1214" evidence="2">
    <location>
        <begin position="302"/>
        <end position="412"/>
    </location>
</feature>
<feature type="domain" description="DUF1254" evidence="3">
    <location>
        <begin position="61"/>
        <end position="188"/>
    </location>
</feature>
<keyword evidence="5" id="KW-1185">Reference proteome</keyword>
<evidence type="ECO:0000256" key="1">
    <source>
        <dbReference type="SAM" id="SignalP"/>
    </source>
</evidence>
<dbReference type="SUPFAM" id="SSF160935">
    <property type="entry name" value="VPA0735-like"/>
    <property type="match status" value="1"/>
</dbReference>
<dbReference type="PANTHER" id="PTHR36509:SF2">
    <property type="entry name" value="BLL3101 PROTEIN"/>
    <property type="match status" value="1"/>
</dbReference>
<proteinExistence type="predicted"/>
<gene>
    <name evidence="4" type="ORF">FHS79_000771</name>
</gene>
<accession>A0A841L6N1</accession>
<evidence type="ECO:0008006" key="6">
    <source>
        <dbReference type="Google" id="ProtNLM"/>
    </source>
</evidence>
<evidence type="ECO:0000259" key="3">
    <source>
        <dbReference type="Pfam" id="PF06863"/>
    </source>
</evidence>
<dbReference type="Gene3D" id="2.60.120.600">
    <property type="entry name" value="Domain of unknown function DUF1214, C-terminal domain"/>
    <property type="match status" value="1"/>
</dbReference>
<dbReference type="InterPro" id="IPR010621">
    <property type="entry name" value="DUF1214"/>
</dbReference>
<dbReference type="PANTHER" id="PTHR36509">
    <property type="entry name" value="BLL3101 PROTEIN"/>
    <property type="match status" value="1"/>
</dbReference>
<sequence length="432" mass="45835">MIRYAIAAAALLATASPISAGQTPATEAAAESPEAAALLNAYHFAFPLYTMARTRSLMPAINTLTYRTALADEKSRDVTTPNNDTLYASGFLDLAAGPVILTLPALPGRYHSVAVMSMATDNLAILGTRTGSQGGRYALMSTDYTGPVPADTIPLRLACRDCWLLARVIVNGAEDLGPASEALKGITIEAPATELTAFASPTPARPDGAAFLAAVKEVIARAGPSSTLAQQAASFTALEADPAEWSKALVPLTLELRSGLADAGDLVNGWSYPKFGIGTYEDDHLLRSQIALGGLGALPRVEAMYLSARTDAAGAPLSGAKAYTLRLPYNMPIGGFWSLTMYTQESDGRLFFVGNALSRFAVGDRSKHLRAERDGSTDIFIQANRPEGERVVNWLPSPTGPFVLVFRAYLPKAELLDGSFRLPPVTESERIP</sequence>
<comment type="caution">
    <text evidence="4">The sequence shown here is derived from an EMBL/GenBank/DDBJ whole genome shotgun (WGS) entry which is preliminary data.</text>
</comment>
<dbReference type="AlphaFoldDB" id="A0A841L6N1"/>
<organism evidence="4 5">
    <name type="scientific">Polymorphobacter multimanifer</name>
    <dbReference type="NCBI Taxonomy" id="1070431"/>
    <lineage>
        <taxon>Bacteria</taxon>
        <taxon>Pseudomonadati</taxon>
        <taxon>Pseudomonadota</taxon>
        <taxon>Alphaproteobacteria</taxon>
        <taxon>Sphingomonadales</taxon>
        <taxon>Sphingosinicellaceae</taxon>
        <taxon>Polymorphobacter</taxon>
    </lineage>
</organism>
<dbReference type="Pfam" id="PF06863">
    <property type="entry name" value="DUF1254"/>
    <property type="match status" value="1"/>
</dbReference>
<dbReference type="InterPro" id="IPR037050">
    <property type="entry name" value="DUF1254_sf"/>
</dbReference>
<keyword evidence="1" id="KW-0732">Signal</keyword>
<dbReference type="Pfam" id="PF06742">
    <property type="entry name" value="DUF1214"/>
    <property type="match status" value="1"/>
</dbReference>
<dbReference type="InterPro" id="IPR037049">
    <property type="entry name" value="DUF1214_C_sf"/>
</dbReference>
<evidence type="ECO:0000313" key="5">
    <source>
        <dbReference type="Proteomes" id="UP000538147"/>
    </source>
</evidence>
<evidence type="ECO:0000313" key="4">
    <source>
        <dbReference type="EMBL" id="MBB6226613.1"/>
    </source>
</evidence>
<evidence type="ECO:0000259" key="2">
    <source>
        <dbReference type="Pfam" id="PF06742"/>
    </source>
</evidence>
<dbReference type="InterPro" id="IPR010679">
    <property type="entry name" value="DUF1254"/>
</dbReference>
<protein>
    <recommendedName>
        <fullName evidence="6">DUF1254 domain-containing protein</fullName>
    </recommendedName>
</protein>
<reference evidence="4 5" key="1">
    <citation type="submission" date="2020-08" db="EMBL/GenBank/DDBJ databases">
        <title>Genomic Encyclopedia of Type Strains, Phase IV (KMG-IV): sequencing the most valuable type-strain genomes for metagenomic binning, comparative biology and taxonomic classification.</title>
        <authorList>
            <person name="Goeker M."/>
        </authorList>
    </citation>
    <scope>NUCLEOTIDE SEQUENCE [LARGE SCALE GENOMIC DNA]</scope>
    <source>
        <strain evidence="4 5">DSM 102189</strain>
    </source>
</reference>
<name>A0A841L6N1_9SPHN</name>
<dbReference type="Proteomes" id="UP000538147">
    <property type="component" value="Unassembled WGS sequence"/>
</dbReference>